<feature type="domain" description="Ionotropic glutamate receptor C-terminal" evidence="12">
    <location>
        <begin position="67"/>
        <end position="289"/>
    </location>
</feature>
<feature type="transmembrane region" description="Helical" evidence="11">
    <location>
        <begin position="236"/>
        <end position="257"/>
    </location>
</feature>
<keyword evidence="4 11" id="KW-1133">Transmembrane helix</keyword>
<dbReference type="InterPro" id="IPR001320">
    <property type="entry name" value="Iontro_rcpt_C"/>
</dbReference>
<dbReference type="PANTHER" id="PTHR18966">
    <property type="entry name" value="IONOTROPIC GLUTAMATE RECEPTOR"/>
    <property type="match status" value="1"/>
</dbReference>
<dbReference type="Pfam" id="PF00060">
    <property type="entry name" value="Lig_chan"/>
    <property type="match status" value="1"/>
</dbReference>
<protein>
    <recommendedName>
        <fullName evidence="12">Ionotropic glutamate receptor C-terminal domain-containing protein</fullName>
    </recommendedName>
</protein>
<dbReference type="AlphaFoldDB" id="A0A6J5TQJ5"/>
<evidence type="ECO:0000313" key="14">
    <source>
        <dbReference type="Proteomes" id="UP000507222"/>
    </source>
</evidence>
<evidence type="ECO:0000256" key="8">
    <source>
        <dbReference type="ARBA" id="ARBA00023180"/>
    </source>
</evidence>
<dbReference type="GO" id="GO:0016020">
    <property type="term" value="C:membrane"/>
    <property type="evidence" value="ECO:0007669"/>
    <property type="project" value="UniProtKB-SubCell"/>
</dbReference>
<evidence type="ECO:0000256" key="2">
    <source>
        <dbReference type="ARBA" id="ARBA00022448"/>
    </source>
</evidence>
<keyword evidence="2" id="KW-0813">Transport</keyword>
<evidence type="ECO:0000256" key="4">
    <source>
        <dbReference type="ARBA" id="ARBA00022989"/>
    </source>
</evidence>
<evidence type="ECO:0000256" key="1">
    <source>
        <dbReference type="ARBA" id="ARBA00004141"/>
    </source>
</evidence>
<evidence type="ECO:0000256" key="9">
    <source>
        <dbReference type="ARBA" id="ARBA00023286"/>
    </source>
</evidence>
<sequence>MDYFGLWAYDAVFCLAMAVEKIGYTSSELQKRLKGIVGDSGGSRIQKSDSLSVPKGWEVPTDGKKLRIGVPVKVGFTEFVKVTKNPRTNTTDVTGFSIDVFKAAVELLPFALPFDFIPFAKPDGTSAGSYYDLCYQVYLGKFDAVVGDTTISAYRSSYVDFTMPYTEAGVVMVVPVIDNRRKNAWAFLEPWTWDLWLTTSCFFIFIGFCGCASLHTCQTVIGHTFKYFLERVGSNLARFVMSMWIFVVLILTINYTASLASLYTVQQLQPSVTDIKDLIKGFRTMWEIDEALSKGSGKGGVAVLIKPPILF</sequence>
<keyword evidence="9" id="KW-1071">Ligand-gated ion channel</keyword>
<accession>A0A6J5TQJ5</accession>
<evidence type="ECO:0000259" key="12">
    <source>
        <dbReference type="SMART" id="SM00079"/>
    </source>
</evidence>
<reference evidence="13 14" key="1">
    <citation type="submission" date="2020-05" db="EMBL/GenBank/DDBJ databases">
        <authorList>
            <person name="Campoy J."/>
            <person name="Schneeberger K."/>
            <person name="Spophaly S."/>
        </authorList>
    </citation>
    <scope>NUCLEOTIDE SEQUENCE [LARGE SCALE GENOMIC DNA]</scope>
    <source>
        <strain evidence="13">PruArmRojPasFocal</strain>
    </source>
</reference>
<keyword evidence="8" id="KW-0325">Glycoprotein</keyword>
<dbReference type="FunFam" id="3.40.190.10:FF:000103">
    <property type="entry name" value="Glutamate receptor"/>
    <property type="match status" value="1"/>
</dbReference>
<evidence type="ECO:0000313" key="13">
    <source>
        <dbReference type="EMBL" id="CAB4265959.1"/>
    </source>
</evidence>
<dbReference type="SUPFAM" id="SSF53850">
    <property type="entry name" value="Periplasmic binding protein-like II"/>
    <property type="match status" value="1"/>
</dbReference>
<dbReference type="SMART" id="SM00079">
    <property type="entry name" value="PBPe"/>
    <property type="match status" value="1"/>
</dbReference>
<keyword evidence="5" id="KW-0406">Ion transport</keyword>
<evidence type="ECO:0000256" key="7">
    <source>
        <dbReference type="ARBA" id="ARBA00023170"/>
    </source>
</evidence>
<dbReference type="Gene3D" id="3.40.190.10">
    <property type="entry name" value="Periplasmic binding protein-like II"/>
    <property type="match status" value="1"/>
</dbReference>
<feature type="transmembrane region" description="Helical" evidence="11">
    <location>
        <begin position="195"/>
        <end position="216"/>
    </location>
</feature>
<organism evidence="13 14">
    <name type="scientific">Prunus armeniaca</name>
    <name type="common">Apricot</name>
    <name type="synonym">Armeniaca vulgaris</name>
    <dbReference type="NCBI Taxonomy" id="36596"/>
    <lineage>
        <taxon>Eukaryota</taxon>
        <taxon>Viridiplantae</taxon>
        <taxon>Streptophyta</taxon>
        <taxon>Embryophyta</taxon>
        <taxon>Tracheophyta</taxon>
        <taxon>Spermatophyta</taxon>
        <taxon>Magnoliopsida</taxon>
        <taxon>eudicotyledons</taxon>
        <taxon>Gunneridae</taxon>
        <taxon>Pentapetalae</taxon>
        <taxon>rosids</taxon>
        <taxon>fabids</taxon>
        <taxon>Rosales</taxon>
        <taxon>Rosaceae</taxon>
        <taxon>Amygdaloideae</taxon>
        <taxon>Amygdaleae</taxon>
        <taxon>Prunus</taxon>
    </lineage>
</organism>
<dbReference type="EMBL" id="CAEKDK010000001">
    <property type="protein sequence ID" value="CAB4265959.1"/>
    <property type="molecule type" value="Genomic_DNA"/>
</dbReference>
<keyword evidence="10" id="KW-0407">Ion channel</keyword>
<evidence type="ECO:0000256" key="3">
    <source>
        <dbReference type="ARBA" id="ARBA00022692"/>
    </source>
</evidence>
<dbReference type="GO" id="GO:0015276">
    <property type="term" value="F:ligand-gated monoatomic ion channel activity"/>
    <property type="evidence" value="ECO:0007669"/>
    <property type="project" value="InterPro"/>
</dbReference>
<gene>
    <name evidence="13" type="ORF">CURHAP_LOCUS8175</name>
</gene>
<dbReference type="InterPro" id="IPR015683">
    <property type="entry name" value="Ionotropic_Glu_rcpt"/>
</dbReference>
<evidence type="ECO:0000256" key="10">
    <source>
        <dbReference type="ARBA" id="ARBA00023303"/>
    </source>
</evidence>
<name>A0A6J5TQJ5_PRUAR</name>
<evidence type="ECO:0000256" key="6">
    <source>
        <dbReference type="ARBA" id="ARBA00023136"/>
    </source>
</evidence>
<keyword evidence="6 11" id="KW-0472">Membrane</keyword>
<proteinExistence type="predicted"/>
<evidence type="ECO:0000256" key="5">
    <source>
        <dbReference type="ARBA" id="ARBA00023065"/>
    </source>
</evidence>
<comment type="subcellular location">
    <subcellularLocation>
        <location evidence="1">Membrane</location>
        <topology evidence="1">Multi-pass membrane protein</topology>
    </subcellularLocation>
</comment>
<evidence type="ECO:0000256" key="11">
    <source>
        <dbReference type="SAM" id="Phobius"/>
    </source>
</evidence>
<keyword evidence="7" id="KW-0675">Receptor</keyword>
<dbReference type="Proteomes" id="UP000507222">
    <property type="component" value="Unassembled WGS sequence"/>
</dbReference>
<dbReference type="Gene3D" id="1.10.287.70">
    <property type="match status" value="1"/>
</dbReference>
<keyword evidence="3 11" id="KW-0812">Transmembrane</keyword>